<evidence type="ECO:0000313" key="3">
    <source>
        <dbReference type="Proteomes" id="UP000204221"/>
    </source>
</evidence>
<dbReference type="Proteomes" id="UP000204221">
    <property type="component" value="Chromosome"/>
</dbReference>
<feature type="compositionally biased region" description="Low complexity" evidence="1">
    <location>
        <begin position="251"/>
        <end position="265"/>
    </location>
</feature>
<reference evidence="2 3" key="1">
    <citation type="submission" date="2017-07" db="EMBL/GenBank/DDBJ databases">
        <title>Complete genome sequence of Actinoalloteichus hoggarensis DSM 45943, type strain of Actinoalloteichus hoggarensis.</title>
        <authorList>
            <person name="Ruckert C."/>
            <person name="Nouioui I."/>
            <person name="Willmese J."/>
            <person name="van Wezel G."/>
            <person name="Klenk H.-P."/>
            <person name="Kalinowski J."/>
            <person name="Zotchev S.B."/>
        </authorList>
    </citation>
    <scope>NUCLEOTIDE SEQUENCE [LARGE SCALE GENOMIC DNA]</scope>
    <source>
        <strain evidence="2 3">DSM 45943</strain>
    </source>
</reference>
<dbReference type="InterPro" id="IPR038332">
    <property type="entry name" value="PPE_sf"/>
</dbReference>
<dbReference type="EMBL" id="CP022521">
    <property type="protein sequence ID" value="ASO18531.1"/>
    <property type="molecule type" value="Genomic_DNA"/>
</dbReference>
<dbReference type="SUPFAM" id="SSF140459">
    <property type="entry name" value="PE/PPE dimer-like"/>
    <property type="match status" value="1"/>
</dbReference>
<dbReference type="AlphaFoldDB" id="A0A221VZ63"/>
<feature type="compositionally biased region" description="Gly residues" evidence="1">
    <location>
        <begin position="387"/>
        <end position="397"/>
    </location>
</feature>
<dbReference type="Gene3D" id="1.20.1260.20">
    <property type="entry name" value="PPE superfamily"/>
    <property type="match status" value="1"/>
</dbReference>
<dbReference type="KEGG" id="ahg:AHOG_04375"/>
<protein>
    <submittedName>
        <fullName evidence="2">Uncharacterized protein</fullName>
    </submittedName>
</protein>
<evidence type="ECO:0000313" key="2">
    <source>
        <dbReference type="EMBL" id="ASO18531.1"/>
    </source>
</evidence>
<dbReference type="RefSeq" id="WP_157736629.1">
    <property type="nucleotide sequence ID" value="NZ_CP022521.1"/>
</dbReference>
<feature type="region of interest" description="Disordered" evidence="1">
    <location>
        <begin position="190"/>
        <end position="444"/>
    </location>
</feature>
<dbReference type="OrthoDB" id="3701384at2"/>
<organism evidence="2 3">
    <name type="scientific">Actinoalloteichus hoggarensis</name>
    <dbReference type="NCBI Taxonomy" id="1470176"/>
    <lineage>
        <taxon>Bacteria</taxon>
        <taxon>Bacillati</taxon>
        <taxon>Actinomycetota</taxon>
        <taxon>Actinomycetes</taxon>
        <taxon>Pseudonocardiales</taxon>
        <taxon>Pseudonocardiaceae</taxon>
        <taxon>Actinoalloteichus</taxon>
    </lineage>
</organism>
<keyword evidence="3" id="KW-1185">Reference proteome</keyword>
<gene>
    <name evidence="2" type="ORF">AHOG_04375</name>
</gene>
<proteinExistence type="predicted"/>
<feature type="compositionally biased region" description="Polar residues" evidence="1">
    <location>
        <begin position="201"/>
        <end position="216"/>
    </location>
</feature>
<accession>A0A221VZ63</accession>
<sequence>MGIDHTESECDIPAIRYEGYSLQEKHAWVRDGSGPDAAEDIRAALSILADAMAESDLLLRRALQPLGIDWQGAAATSVGAACALVADWSLACGDSAREGGVGVAVAGAGFAHVRVRVEAPGPGRADTRLDVFAGPFGGQADLTQEAEAERARDDAANRAFYAYEDAVRDAVRSLPVLAAPPGVAVAAVTTRPTCPERSGVPRTTVQAAARTQGSTATRHESGAPIPTEKPPGADPTATPLAGTSPQPAPVGPQAAGVAIPGQPAPDRVASASPPGQSIGVAVAQAVPPPPDGPRSRTGPWTAGGAGDADRPATAGDRGGAMSGTGSRAGRADLPGGGTINRAAPVGPEASAVRRSIESAGDPGFAAAGLPVGLGMSGGTAAAPRPVGGPGPSSGGPSAGPSPRTALGAARTPAPAPDRFDMPGARTASPAVDEPDRAADPLGFEAAAPYTVDTVDGASSIAPAVLGTDPAEEPR</sequence>
<evidence type="ECO:0000256" key="1">
    <source>
        <dbReference type="SAM" id="MobiDB-lite"/>
    </source>
</evidence>
<name>A0A221VZ63_9PSEU</name>